<evidence type="ECO:0000256" key="8">
    <source>
        <dbReference type="ARBA" id="ARBA00023012"/>
    </source>
</evidence>
<dbReference type="PROSITE" id="PS50109">
    <property type="entry name" value="HIS_KIN"/>
    <property type="match status" value="1"/>
</dbReference>
<dbReference type="Pfam" id="PF02518">
    <property type="entry name" value="HATPase_c"/>
    <property type="match status" value="1"/>
</dbReference>
<keyword evidence="5" id="KW-0547">Nucleotide-binding</keyword>
<dbReference type="SUPFAM" id="SSF55890">
    <property type="entry name" value="Sporulation response regulatory protein Spo0B"/>
    <property type="match status" value="1"/>
</dbReference>
<evidence type="ECO:0000256" key="9">
    <source>
        <dbReference type="SAM" id="Phobius"/>
    </source>
</evidence>
<evidence type="ECO:0000256" key="1">
    <source>
        <dbReference type="ARBA" id="ARBA00000085"/>
    </source>
</evidence>
<dbReference type="GO" id="GO:0000155">
    <property type="term" value="F:phosphorelay sensor kinase activity"/>
    <property type="evidence" value="ECO:0007669"/>
    <property type="project" value="InterPro"/>
</dbReference>
<evidence type="ECO:0000259" key="10">
    <source>
        <dbReference type="PROSITE" id="PS50109"/>
    </source>
</evidence>
<dbReference type="Proteomes" id="UP000481087">
    <property type="component" value="Unassembled WGS sequence"/>
</dbReference>
<dbReference type="PANTHER" id="PTHR40448:SF1">
    <property type="entry name" value="TWO-COMPONENT SENSOR HISTIDINE KINASE"/>
    <property type="match status" value="1"/>
</dbReference>
<evidence type="ECO:0000313" key="11">
    <source>
        <dbReference type="EMBL" id="MZQ86105.1"/>
    </source>
</evidence>
<dbReference type="EMBL" id="WTUZ01000038">
    <property type="protein sequence ID" value="MZQ86105.1"/>
    <property type="molecule type" value="Genomic_DNA"/>
</dbReference>
<keyword evidence="4" id="KW-0808">Transferase</keyword>
<dbReference type="Pfam" id="PF14689">
    <property type="entry name" value="SPOB_a"/>
    <property type="match status" value="1"/>
</dbReference>
<dbReference type="AlphaFoldDB" id="A0A6L8V765"/>
<evidence type="ECO:0000256" key="4">
    <source>
        <dbReference type="ARBA" id="ARBA00022679"/>
    </source>
</evidence>
<keyword evidence="9" id="KW-0812">Transmembrane</keyword>
<keyword evidence="7" id="KW-0067">ATP-binding</keyword>
<keyword evidence="6" id="KW-0418">Kinase</keyword>
<gene>
    <name evidence="11" type="ORF">GQF01_28805</name>
</gene>
<dbReference type="PRINTS" id="PR00344">
    <property type="entry name" value="BCTRLSENSOR"/>
</dbReference>
<dbReference type="GO" id="GO:0042802">
    <property type="term" value="F:identical protein binding"/>
    <property type="evidence" value="ECO:0007669"/>
    <property type="project" value="TreeGrafter"/>
</dbReference>
<dbReference type="EC" id="2.7.13.3" evidence="2"/>
<dbReference type="InterPro" id="IPR003594">
    <property type="entry name" value="HATPase_dom"/>
</dbReference>
<dbReference type="SUPFAM" id="SSF55874">
    <property type="entry name" value="ATPase domain of HSP90 chaperone/DNA topoisomerase II/histidine kinase"/>
    <property type="match status" value="1"/>
</dbReference>
<keyword evidence="8" id="KW-0902">Two-component regulatory system</keyword>
<dbReference type="SMART" id="SM00387">
    <property type="entry name" value="HATPase_c"/>
    <property type="match status" value="1"/>
</dbReference>
<keyword evidence="9" id="KW-1133">Transmembrane helix</keyword>
<proteinExistence type="predicted"/>
<dbReference type="InterPro" id="IPR004358">
    <property type="entry name" value="Sig_transdc_His_kin-like_C"/>
</dbReference>
<evidence type="ECO:0000313" key="12">
    <source>
        <dbReference type="Proteomes" id="UP000481087"/>
    </source>
</evidence>
<feature type="transmembrane region" description="Helical" evidence="9">
    <location>
        <begin position="21"/>
        <end position="42"/>
    </location>
</feature>
<dbReference type="InterPro" id="IPR016120">
    <property type="entry name" value="Sig_transdc_His_kin_SpoOB"/>
</dbReference>
<keyword evidence="9" id="KW-0472">Membrane</keyword>
<feature type="transmembrane region" description="Helical" evidence="9">
    <location>
        <begin position="342"/>
        <end position="364"/>
    </location>
</feature>
<dbReference type="InterPro" id="IPR039506">
    <property type="entry name" value="SPOB_a"/>
</dbReference>
<keyword evidence="3" id="KW-0597">Phosphoprotein</keyword>
<comment type="caution">
    <text evidence="11">The sequence shown here is derived from an EMBL/GenBank/DDBJ whole genome shotgun (WGS) entry which is preliminary data.</text>
</comment>
<dbReference type="Gene3D" id="1.10.287.130">
    <property type="match status" value="1"/>
</dbReference>
<dbReference type="Gene3D" id="3.30.565.10">
    <property type="entry name" value="Histidine kinase-like ATPase, C-terminal domain"/>
    <property type="match status" value="1"/>
</dbReference>
<dbReference type="InterPro" id="IPR005467">
    <property type="entry name" value="His_kinase_dom"/>
</dbReference>
<dbReference type="InterPro" id="IPR036890">
    <property type="entry name" value="HATPase_C_sf"/>
</dbReference>
<accession>A0A6L8V765</accession>
<reference evidence="11 12" key="1">
    <citation type="submission" date="2019-12" db="EMBL/GenBank/DDBJ databases">
        <title>Paenibacillus sp. nov. sp. isolated from soil.</title>
        <authorList>
            <person name="Kim J."/>
            <person name="Jeong S.E."/>
            <person name="Jung H.S."/>
            <person name="Jeon C.O."/>
        </authorList>
    </citation>
    <scope>NUCLEOTIDE SEQUENCE [LARGE SCALE GENOMIC DNA]</scope>
    <source>
        <strain evidence="11 12">5J-6</strain>
    </source>
</reference>
<dbReference type="PANTHER" id="PTHR40448">
    <property type="entry name" value="TWO-COMPONENT SENSOR HISTIDINE KINASE"/>
    <property type="match status" value="1"/>
</dbReference>
<evidence type="ECO:0000256" key="7">
    <source>
        <dbReference type="ARBA" id="ARBA00022840"/>
    </source>
</evidence>
<evidence type="ECO:0000256" key="3">
    <source>
        <dbReference type="ARBA" id="ARBA00022553"/>
    </source>
</evidence>
<organism evidence="11 12">
    <name type="scientific">Paenibacillus silvestris</name>
    <dbReference type="NCBI Taxonomy" id="2606219"/>
    <lineage>
        <taxon>Bacteria</taxon>
        <taxon>Bacillati</taxon>
        <taxon>Bacillota</taxon>
        <taxon>Bacilli</taxon>
        <taxon>Bacillales</taxon>
        <taxon>Paenibacillaceae</taxon>
        <taxon>Paenibacillus</taxon>
    </lineage>
</organism>
<evidence type="ECO:0000256" key="2">
    <source>
        <dbReference type="ARBA" id="ARBA00012438"/>
    </source>
</evidence>
<name>A0A6L8V765_9BACL</name>
<protein>
    <recommendedName>
        <fullName evidence="2">histidine kinase</fullName>
        <ecNumber evidence="2">2.7.13.3</ecNumber>
    </recommendedName>
</protein>
<comment type="catalytic activity">
    <reaction evidence="1">
        <text>ATP + protein L-histidine = ADP + protein N-phospho-L-histidine.</text>
        <dbReference type="EC" id="2.7.13.3"/>
    </reaction>
</comment>
<feature type="domain" description="Histidine kinase" evidence="10">
    <location>
        <begin position="410"/>
        <end position="585"/>
    </location>
</feature>
<dbReference type="GO" id="GO:0005524">
    <property type="term" value="F:ATP binding"/>
    <property type="evidence" value="ECO:0007669"/>
    <property type="project" value="UniProtKB-KW"/>
</dbReference>
<evidence type="ECO:0000256" key="5">
    <source>
        <dbReference type="ARBA" id="ARBA00022741"/>
    </source>
</evidence>
<sequence length="585" mass="66523">MMLSLSPSPHKPKPKIQLRSSLFILMISLIIVLLTDSVFYTYSKRMLSSELETKLELIADTIAISIKHSKAGEKYVENLIGQNLRTASLALQYKLDPDIEKVTNEELVLLSKELMVDHITLMKRSGDDIIGYKSTEPKEINMSTKNWSRDWFKAFNQLLDTKETNVKTGQALPNYWSGPMNTSMSDPQYVDKWGYYYDGRTNYILDPYVHDTFFRDYQRETGVDAVINEMIHGYTDHGAEEIAVFNPPIFLGQQEQYKKEGYTWFTDREILFGSYTMKDKRDQDMVQSVLKSKQTQRLLTNIDGRSYLKMFIPLQLDIPVVIGLTADYEKVQNSLNQQQRNLLLLIATTAILAFILVILSFRFINRNREATAESVQEVYVDHIGSLFRSMKEQRHDFNNHVSTIHSLVHLKEFEELSRYTAELIGETTALNDIIQINVPALSAIVQSKVIQAVERKITFQHDVANLKDIPLGAVKATDLVRIISNLVDNAFDAVSLPNKEGDKQVRLVGYADGHSLIFLVINNGAQIPSELLARIFEPGFSTKNPDDLHAGLGLSIVKQLVDKYDGTVRVSSTESETTFTITIEV</sequence>
<keyword evidence="12" id="KW-1185">Reference proteome</keyword>
<evidence type="ECO:0000256" key="6">
    <source>
        <dbReference type="ARBA" id="ARBA00022777"/>
    </source>
</evidence>